<accession>A0AC35UEY6</accession>
<evidence type="ECO:0000313" key="2">
    <source>
        <dbReference type="WBParaSite" id="RSKR_0001116000.1"/>
    </source>
</evidence>
<protein>
    <submittedName>
        <fullName evidence="2">Transmembrane protein 47</fullName>
    </submittedName>
</protein>
<sequence>MVAQTTTIETITVVRPLKITALICLLISLALLVVALATDYWLRTASFHKGLFRECTDTNDDARTRPVSGAPPPGECKKPSGEAYVNAVIALMIIGGIFTIFALVTNILGLKSDDHHRKYVFYKVATSTALFTVLCQIISLILFPACFYVRMSDYNINNWEFDWSYGIAWCSCMFAFGASLLLICDKEHEEVYYKEKTVYNPPPELAGTNGMKQARSPLM</sequence>
<name>A0AC35UEY6_9BILA</name>
<organism evidence="1 2">
    <name type="scientific">Rhabditophanes sp. KR3021</name>
    <dbReference type="NCBI Taxonomy" id="114890"/>
    <lineage>
        <taxon>Eukaryota</taxon>
        <taxon>Metazoa</taxon>
        <taxon>Ecdysozoa</taxon>
        <taxon>Nematoda</taxon>
        <taxon>Chromadorea</taxon>
        <taxon>Rhabditida</taxon>
        <taxon>Tylenchina</taxon>
        <taxon>Panagrolaimomorpha</taxon>
        <taxon>Strongyloidoidea</taxon>
        <taxon>Alloionematidae</taxon>
        <taxon>Rhabditophanes</taxon>
    </lineage>
</organism>
<reference evidence="2" key="1">
    <citation type="submission" date="2016-11" db="UniProtKB">
        <authorList>
            <consortium name="WormBaseParasite"/>
        </authorList>
    </citation>
    <scope>IDENTIFICATION</scope>
    <source>
        <strain evidence="2">KR3021</strain>
    </source>
</reference>
<dbReference type="Proteomes" id="UP000095286">
    <property type="component" value="Unplaced"/>
</dbReference>
<dbReference type="WBParaSite" id="RSKR_0001116000.1">
    <property type="protein sequence ID" value="RSKR_0001116000.1"/>
    <property type="gene ID" value="RSKR_0001116000"/>
</dbReference>
<evidence type="ECO:0000313" key="1">
    <source>
        <dbReference type="Proteomes" id="UP000095286"/>
    </source>
</evidence>
<proteinExistence type="predicted"/>